<evidence type="ECO:0000313" key="10">
    <source>
        <dbReference type="Proteomes" id="UP000198304"/>
    </source>
</evidence>
<evidence type="ECO:0000256" key="5">
    <source>
        <dbReference type="ARBA" id="ARBA00023315"/>
    </source>
</evidence>
<dbReference type="Pfam" id="PF00198">
    <property type="entry name" value="2-oxoacid_dh"/>
    <property type="match status" value="1"/>
</dbReference>
<dbReference type="GO" id="GO:0016407">
    <property type="term" value="F:acetyltransferase activity"/>
    <property type="evidence" value="ECO:0007669"/>
    <property type="project" value="TreeGrafter"/>
</dbReference>
<dbReference type="Gene3D" id="3.30.559.10">
    <property type="entry name" value="Chloramphenicol acetyltransferase-like domain"/>
    <property type="match status" value="1"/>
</dbReference>
<reference evidence="9 10" key="1">
    <citation type="submission" date="2017-06" db="EMBL/GenBank/DDBJ databases">
        <authorList>
            <person name="Kim H.J."/>
            <person name="Triplett B.A."/>
        </authorList>
    </citation>
    <scope>NUCLEOTIDE SEQUENCE [LARGE SCALE GENOMIC DNA]</scope>
    <source>
        <strain evidence="9 10">SCA</strain>
    </source>
</reference>
<evidence type="ECO:0000256" key="3">
    <source>
        <dbReference type="ARBA" id="ARBA00022679"/>
    </source>
</evidence>
<dbReference type="RefSeq" id="WP_089282193.1">
    <property type="nucleotide sequence ID" value="NZ_FZOJ01000005.1"/>
</dbReference>
<organism evidence="9 10">
    <name type="scientific">Anaerovirgula multivorans</name>
    <dbReference type="NCBI Taxonomy" id="312168"/>
    <lineage>
        <taxon>Bacteria</taxon>
        <taxon>Bacillati</taxon>
        <taxon>Bacillota</taxon>
        <taxon>Clostridia</taxon>
        <taxon>Peptostreptococcales</taxon>
        <taxon>Natronincolaceae</taxon>
        <taxon>Anaerovirgula</taxon>
    </lineage>
</organism>
<keyword evidence="5 6" id="KW-0012">Acyltransferase</keyword>
<dbReference type="PANTHER" id="PTHR43178">
    <property type="entry name" value="DIHYDROLIPOAMIDE ACETYLTRANSFERASE COMPONENT OF PYRUVATE DEHYDROGENASE COMPLEX"/>
    <property type="match status" value="1"/>
</dbReference>
<name>A0A239CDJ7_9FIRM</name>
<dbReference type="Proteomes" id="UP000198304">
    <property type="component" value="Unassembled WGS sequence"/>
</dbReference>
<evidence type="ECO:0000256" key="6">
    <source>
        <dbReference type="RuleBase" id="RU003423"/>
    </source>
</evidence>
<dbReference type="EMBL" id="FZOJ01000005">
    <property type="protein sequence ID" value="SNS18277.1"/>
    <property type="molecule type" value="Genomic_DNA"/>
</dbReference>
<dbReference type="GO" id="GO:0031405">
    <property type="term" value="F:lipoic acid binding"/>
    <property type="evidence" value="ECO:0007669"/>
    <property type="project" value="TreeGrafter"/>
</dbReference>
<dbReference type="PROSITE" id="PS50968">
    <property type="entry name" value="BIOTINYL_LIPOYL"/>
    <property type="match status" value="1"/>
</dbReference>
<keyword evidence="9" id="KW-0670">Pyruvate</keyword>
<gene>
    <name evidence="9" type="ORF">SAMN05446037_1005154</name>
</gene>
<accession>A0A239CDJ7</accession>
<dbReference type="Gene3D" id="4.10.320.10">
    <property type="entry name" value="E3-binding domain"/>
    <property type="match status" value="2"/>
</dbReference>
<sequence length="435" mass="47679">MAKVVTMPKLGLTMTEGTLTKWYKGEGDVIDAGEVLFDVATDKLTNEVEATESGIVRKLLVEEGDVVACLKPVAIIVDANEDISSLIGESDKKDVEKISIAASKENAERKPIETQKSNGRIKASPVAKKLAEENNIDLYLVTATGPNGRITLEDVEAYINDSAKKVKASPMAEKTADALKVDLSEIRKDARIMKEDVYNYLKDKNTAVQTNPVETKIPMSQMRKIISSRMSDSWRMSPTVTFDIRADVTRLKEIRSQLKDICKITFTDLLIKIIATTLLEFPYLNSSIENDGIITRNYANIGVAVALEEGLVVPVVKYANTKGLKQISSEVKELAEKARNNELSQDDMTGGTFTITNLGMYGIESFSPIINQPEVAILGVNTITETPVAVNGQTVIKPLMNLSLTADHRVVDGAVAAQFLAKMKETIEKPEILLL</sequence>
<dbReference type="SUPFAM" id="SSF52777">
    <property type="entry name" value="CoA-dependent acyltransferases"/>
    <property type="match status" value="1"/>
</dbReference>
<evidence type="ECO:0000256" key="2">
    <source>
        <dbReference type="ARBA" id="ARBA00007317"/>
    </source>
</evidence>
<protein>
    <recommendedName>
        <fullName evidence="6">Dihydrolipoamide acetyltransferase component of pyruvate dehydrogenase complex</fullName>
        <ecNumber evidence="6">2.3.1.-</ecNumber>
    </recommendedName>
</protein>
<evidence type="ECO:0000313" key="9">
    <source>
        <dbReference type="EMBL" id="SNS18277.1"/>
    </source>
</evidence>
<dbReference type="InterPro" id="IPR050743">
    <property type="entry name" value="2-oxoacid_DH_E2_comp"/>
</dbReference>
<dbReference type="Gene3D" id="2.40.50.100">
    <property type="match status" value="1"/>
</dbReference>
<dbReference type="InterPro" id="IPR011053">
    <property type="entry name" value="Single_hybrid_motif"/>
</dbReference>
<comment type="cofactor">
    <cofactor evidence="1 6">
        <name>(R)-lipoate</name>
        <dbReference type="ChEBI" id="CHEBI:83088"/>
    </cofactor>
</comment>
<feature type="domain" description="Lipoyl-binding" evidence="7">
    <location>
        <begin position="2"/>
        <end position="77"/>
    </location>
</feature>
<dbReference type="PANTHER" id="PTHR43178:SF5">
    <property type="entry name" value="LIPOAMIDE ACYLTRANSFERASE COMPONENT OF BRANCHED-CHAIN ALPHA-KETO ACID DEHYDROGENASE COMPLEX, MITOCHONDRIAL"/>
    <property type="match status" value="1"/>
</dbReference>
<keyword evidence="4 6" id="KW-0450">Lipoyl</keyword>
<evidence type="ECO:0000259" key="7">
    <source>
        <dbReference type="PROSITE" id="PS50968"/>
    </source>
</evidence>
<dbReference type="AlphaFoldDB" id="A0A239CDJ7"/>
<evidence type="ECO:0000256" key="1">
    <source>
        <dbReference type="ARBA" id="ARBA00001938"/>
    </source>
</evidence>
<dbReference type="GO" id="GO:0005737">
    <property type="term" value="C:cytoplasm"/>
    <property type="evidence" value="ECO:0007669"/>
    <property type="project" value="TreeGrafter"/>
</dbReference>
<dbReference type="Pfam" id="PF00364">
    <property type="entry name" value="Biotin_lipoyl"/>
    <property type="match status" value="1"/>
</dbReference>
<dbReference type="InterPro" id="IPR036625">
    <property type="entry name" value="E3-bd_dom_sf"/>
</dbReference>
<dbReference type="SUPFAM" id="SSF47005">
    <property type="entry name" value="Peripheral subunit-binding domain of 2-oxo acid dehydrogenase complex"/>
    <property type="match status" value="1"/>
</dbReference>
<dbReference type="InterPro" id="IPR001078">
    <property type="entry name" value="2-oxoacid_DH_actylTfrase"/>
</dbReference>
<dbReference type="FunFam" id="3.30.559.10:FF:000007">
    <property type="entry name" value="Dihydrolipoamide acetyltransferase component of pyruvate dehydrogenase complex"/>
    <property type="match status" value="1"/>
</dbReference>
<dbReference type="OrthoDB" id="9805770at2"/>
<dbReference type="InterPro" id="IPR000089">
    <property type="entry name" value="Biotin_lipoyl"/>
</dbReference>
<evidence type="ECO:0000259" key="8">
    <source>
        <dbReference type="PROSITE" id="PS51826"/>
    </source>
</evidence>
<dbReference type="InterPro" id="IPR023213">
    <property type="entry name" value="CAT-like_dom_sf"/>
</dbReference>
<dbReference type="InterPro" id="IPR004167">
    <property type="entry name" value="PSBD"/>
</dbReference>
<proteinExistence type="inferred from homology"/>
<keyword evidence="10" id="KW-1185">Reference proteome</keyword>
<keyword evidence="3 6" id="KW-0808">Transferase</keyword>
<dbReference type="CDD" id="cd06849">
    <property type="entry name" value="lipoyl_domain"/>
    <property type="match status" value="1"/>
</dbReference>
<comment type="similarity">
    <text evidence="2 6">Belongs to the 2-oxoacid dehydrogenase family.</text>
</comment>
<dbReference type="EC" id="2.3.1.-" evidence="6"/>
<dbReference type="Pfam" id="PF02817">
    <property type="entry name" value="E3_binding"/>
    <property type="match status" value="1"/>
</dbReference>
<feature type="domain" description="Peripheral subunit-binding (PSBD)" evidence="8">
    <location>
        <begin position="122"/>
        <end position="159"/>
    </location>
</feature>
<evidence type="ECO:0000256" key="4">
    <source>
        <dbReference type="ARBA" id="ARBA00022823"/>
    </source>
</evidence>
<dbReference type="SUPFAM" id="SSF51230">
    <property type="entry name" value="Single hybrid motif"/>
    <property type="match status" value="1"/>
</dbReference>
<dbReference type="PROSITE" id="PS51826">
    <property type="entry name" value="PSBD"/>
    <property type="match status" value="1"/>
</dbReference>